<accession>A0A0H2R1F2</accession>
<keyword evidence="4" id="KW-0809">Transit peptide</keyword>
<evidence type="ECO:0000313" key="8">
    <source>
        <dbReference type="Proteomes" id="UP000053477"/>
    </source>
</evidence>
<dbReference type="SUPFAM" id="SSF56112">
    <property type="entry name" value="Protein kinase-like (PK-like)"/>
    <property type="match status" value="1"/>
</dbReference>
<dbReference type="STRING" id="27342.A0A0H2R1F2"/>
<evidence type="ECO:0000256" key="6">
    <source>
        <dbReference type="ARBA" id="ARBA00031849"/>
    </source>
</evidence>
<keyword evidence="5" id="KW-0496">Mitochondrion</keyword>
<evidence type="ECO:0000256" key="2">
    <source>
        <dbReference type="ARBA" id="ARBA00005543"/>
    </source>
</evidence>
<dbReference type="AlphaFoldDB" id="A0A0H2R1F2"/>
<sequence length="193" mass="21691">EATPDPFNLTALTSVANKLFSQKCCVLEKLAEGGFHKVYNVKKENWDELGFVARVACPCFPKDKLESEVATLKYIAEKTSIPVPKVIAWNSDASNEVGAEYVFLSKVPGVPSHKVWDEMPLEAKKRTVRQVASHIHKLWELRFDSLGSLYLTGDESGYKIGPIIEKFFYQTLDGVPRTKVPIDLNEFRGPFPT</sequence>
<dbReference type="EMBL" id="KQ086350">
    <property type="protein sequence ID" value="KLO05167.1"/>
    <property type="molecule type" value="Genomic_DNA"/>
</dbReference>
<dbReference type="GO" id="GO:0005739">
    <property type="term" value="C:mitochondrion"/>
    <property type="evidence" value="ECO:0007669"/>
    <property type="project" value="UniProtKB-SubCell"/>
</dbReference>
<reference evidence="7 8" key="1">
    <citation type="submission" date="2015-04" db="EMBL/GenBank/DDBJ databases">
        <title>Complete genome sequence of Schizopora paradoxa KUC8140, a cosmopolitan wood degrader in East Asia.</title>
        <authorList>
            <consortium name="DOE Joint Genome Institute"/>
            <person name="Min B."/>
            <person name="Park H."/>
            <person name="Jang Y."/>
            <person name="Kim J.-J."/>
            <person name="Kim K.H."/>
            <person name="Pangilinan J."/>
            <person name="Lipzen A."/>
            <person name="Riley R."/>
            <person name="Grigoriev I.V."/>
            <person name="Spatafora J.W."/>
            <person name="Choi I.-G."/>
        </authorList>
    </citation>
    <scope>NUCLEOTIDE SEQUENCE [LARGE SCALE GENOMIC DNA]</scope>
    <source>
        <strain evidence="7 8">KUC8140</strain>
    </source>
</reference>
<evidence type="ECO:0000256" key="1">
    <source>
        <dbReference type="ARBA" id="ARBA00004173"/>
    </source>
</evidence>
<dbReference type="Proteomes" id="UP000053477">
    <property type="component" value="Unassembled WGS sequence"/>
</dbReference>
<dbReference type="OrthoDB" id="10003767at2759"/>
<comment type="similarity">
    <text evidence="2">Belongs to the AIM9 family.</text>
</comment>
<organism evidence="7 8">
    <name type="scientific">Schizopora paradoxa</name>
    <dbReference type="NCBI Taxonomy" id="27342"/>
    <lineage>
        <taxon>Eukaryota</taxon>
        <taxon>Fungi</taxon>
        <taxon>Dikarya</taxon>
        <taxon>Basidiomycota</taxon>
        <taxon>Agaricomycotina</taxon>
        <taxon>Agaricomycetes</taxon>
        <taxon>Hymenochaetales</taxon>
        <taxon>Schizoporaceae</taxon>
        <taxon>Schizopora</taxon>
    </lineage>
</organism>
<evidence type="ECO:0000256" key="4">
    <source>
        <dbReference type="ARBA" id="ARBA00022946"/>
    </source>
</evidence>
<dbReference type="PANTHER" id="PTHR36091:SF1">
    <property type="entry name" value="ALTERED INHERITANCE OF MITOCHONDRIA PROTEIN 9, MITOCHONDRIAL"/>
    <property type="match status" value="1"/>
</dbReference>
<evidence type="ECO:0000256" key="3">
    <source>
        <dbReference type="ARBA" id="ARBA00016197"/>
    </source>
</evidence>
<gene>
    <name evidence="7" type="ORF">SCHPADRAFT_809016</name>
</gene>
<evidence type="ECO:0000256" key="5">
    <source>
        <dbReference type="ARBA" id="ARBA00023128"/>
    </source>
</evidence>
<dbReference type="InterPro" id="IPR011009">
    <property type="entry name" value="Kinase-like_dom_sf"/>
</dbReference>
<dbReference type="InterPro" id="IPR051035">
    <property type="entry name" value="Mito_inheritance_9"/>
</dbReference>
<dbReference type="InParanoid" id="A0A0H2R1F2"/>
<proteinExistence type="inferred from homology"/>
<name>A0A0H2R1F2_9AGAM</name>
<dbReference type="PANTHER" id="PTHR36091">
    <property type="entry name" value="ALTERED INHERITANCE OF MITOCHONDRIA PROTEIN 9, MITOCHONDRIAL"/>
    <property type="match status" value="1"/>
</dbReference>
<comment type="subcellular location">
    <subcellularLocation>
        <location evidence="1">Mitochondrion</location>
    </subcellularLocation>
</comment>
<protein>
    <recommendedName>
        <fullName evidence="3">Altered inheritance of mitochondria protein 9, mitochondrial</fullName>
    </recommendedName>
    <alternativeName>
        <fullName evidence="6">Found in mitochondrial proteome protein 29</fullName>
    </alternativeName>
</protein>
<keyword evidence="8" id="KW-1185">Reference proteome</keyword>
<feature type="non-terminal residue" evidence="7">
    <location>
        <position position="1"/>
    </location>
</feature>
<evidence type="ECO:0000313" key="7">
    <source>
        <dbReference type="EMBL" id="KLO05167.1"/>
    </source>
</evidence>
<feature type="non-terminal residue" evidence="7">
    <location>
        <position position="193"/>
    </location>
</feature>